<evidence type="ECO:0000256" key="3">
    <source>
        <dbReference type="ARBA" id="ARBA00022763"/>
    </source>
</evidence>
<dbReference type="EMBL" id="JADIMI010000028">
    <property type="protein sequence ID" value="MBO8451891.1"/>
    <property type="molecule type" value="Genomic_DNA"/>
</dbReference>
<proteinExistence type="inferred from homology"/>
<accession>A0A9D9HHJ3</accession>
<evidence type="ECO:0000313" key="7">
    <source>
        <dbReference type="EMBL" id="MBO8451891.1"/>
    </source>
</evidence>
<dbReference type="Pfam" id="PF03852">
    <property type="entry name" value="Vsr"/>
    <property type="match status" value="1"/>
</dbReference>
<keyword evidence="5" id="KW-0234">DNA repair</keyword>
<evidence type="ECO:0000256" key="1">
    <source>
        <dbReference type="ARBA" id="ARBA00022722"/>
    </source>
</evidence>
<evidence type="ECO:0000256" key="2">
    <source>
        <dbReference type="ARBA" id="ARBA00022759"/>
    </source>
</evidence>
<comment type="similarity">
    <text evidence="6">Belongs to the Vsr family.</text>
</comment>
<gene>
    <name evidence="7" type="primary">vsr</name>
    <name evidence="7" type="ORF">IAC06_03275</name>
</gene>
<dbReference type="AlphaFoldDB" id="A0A9D9HHJ3"/>
<evidence type="ECO:0000256" key="5">
    <source>
        <dbReference type="ARBA" id="ARBA00023204"/>
    </source>
</evidence>
<dbReference type="GO" id="GO:0006298">
    <property type="term" value="P:mismatch repair"/>
    <property type="evidence" value="ECO:0007669"/>
    <property type="project" value="InterPro"/>
</dbReference>
<reference evidence="7" key="1">
    <citation type="submission" date="2020-10" db="EMBL/GenBank/DDBJ databases">
        <authorList>
            <person name="Gilroy R."/>
        </authorList>
    </citation>
    <scope>NUCLEOTIDE SEQUENCE</scope>
    <source>
        <strain evidence="7">B1-20833</strain>
    </source>
</reference>
<evidence type="ECO:0000256" key="4">
    <source>
        <dbReference type="ARBA" id="ARBA00022801"/>
    </source>
</evidence>
<dbReference type="NCBIfam" id="TIGR00632">
    <property type="entry name" value="vsr"/>
    <property type="match status" value="1"/>
</dbReference>
<protein>
    <submittedName>
        <fullName evidence="7">DNA mismatch endonuclease Vsr</fullName>
    </submittedName>
</protein>
<dbReference type="Gene3D" id="3.40.960.10">
    <property type="entry name" value="VSR Endonuclease"/>
    <property type="match status" value="1"/>
</dbReference>
<name>A0A9D9HHJ3_9BACT</name>
<keyword evidence="2 7" id="KW-0255">Endonuclease</keyword>
<dbReference type="SUPFAM" id="SSF52980">
    <property type="entry name" value="Restriction endonuclease-like"/>
    <property type="match status" value="1"/>
</dbReference>
<dbReference type="Proteomes" id="UP000823661">
    <property type="component" value="Unassembled WGS sequence"/>
</dbReference>
<organism evidence="7 8">
    <name type="scientific">Candidatus Cryptobacteroides intestinavium</name>
    <dbReference type="NCBI Taxonomy" id="2840766"/>
    <lineage>
        <taxon>Bacteria</taxon>
        <taxon>Pseudomonadati</taxon>
        <taxon>Bacteroidota</taxon>
        <taxon>Bacteroidia</taxon>
        <taxon>Bacteroidales</taxon>
        <taxon>Candidatus Cryptobacteroides</taxon>
    </lineage>
</organism>
<keyword evidence="4" id="KW-0378">Hydrolase</keyword>
<keyword evidence="3" id="KW-0227">DNA damage</keyword>
<comment type="caution">
    <text evidence="7">The sequence shown here is derived from an EMBL/GenBank/DDBJ whole genome shotgun (WGS) entry which is preliminary data.</text>
</comment>
<sequence>MADTMTKEQRHRCMSLIRGKDTKPELLVRRYLFASGFRFRVNVSSLPGTPDIVLKKYNTVVFVNGCFWHGHYGCRLHTVPKSNTEFWQKKIDRNRRRDAAVAVRLEARGWYVATVWECSLDSRHRERTLSDLKAEIIRNGEKSDKDKESRRLARLVRRQEKAERKSRLDILEKELTRYNVPGSIRQAAISGSDYECDCQMTDTD</sequence>
<dbReference type="CDD" id="cd00221">
    <property type="entry name" value="Vsr"/>
    <property type="match status" value="1"/>
</dbReference>
<dbReference type="GO" id="GO:0004519">
    <property type="term" value="F:endonuclease activity"/>
    <property type="evidence" value="ECO:0007669"/>
    <property type="project" value="UniProtKB-KW"/>
</dbReference>
<dbReference type="InterPro" id="IPR011335">
    <property type="entry name" value="Restrct_endonuc-II-like"/>
</dbReference>
<dbReference type="GO" id="GO:0016787">
    <property type="term" value="F:hydrolase activity"/>
    <property type="evidence" value="ECO:0007669"/>
    <property type="project" value="UniProtKB-KW"/>
</dbReference>
<keyword evidence="1" id="KW-0540">Nuclease</keyword>
<evidence type="ECO:0000313" key="8">
    <source>
        <dbReference type="Proteomes" id="UP000823661"/>
    </source>
</evidence>
<dbReference type="InterPro" id="IPR004603">
    <property type="entry name" value="DNA_mismatch_endonuc_vsr"/>
</dbReference>
<evidence type="ECO:0000256" key="6">
    <source>
        <dbReference type="ARBA" id="ARBA00029466"/>
    </source>
</evidence>
<reference evidence="7" key="2">
    <citation type="journal article" date="2021" name="PeerJ">
        <title>Extensive microbial diversity within the chicken gut microbiome revealed by metagenomics and culture.</title>
        <authorList>
            <person name="Gilroy R."/>
            <person name="Ravi A."/>
            <person name="Getino M."/>
            <person name="Pursley I."/>
            <person name="Horton D.L."/>
            <person name="Alikhan N.F."/>
            <person name="Baker D."/>
            <person name="Gharbi K."/>
            <person name="Hall N."/>
            <person name="Watson M."/>
            <person name="Adriaenssens E.M."/>
            <person name="Foster-Nyarko E."/>
            <person name="Jarju S."/>
            <person name="Secka A."/>
            <person name="Antonio M."/>
            <person name="Oren A."/>
            <person name="Chaudhuri R.R."/>
            <person name="La Ragione R."/>
            <person name="Hildebrand F."/>
            <person name="Pallen M.J."/>
        </authorList>
    </citation>
    <scope>NUCLEOTIDE SEQUENCE</scope>
    <source>
        <strain evidence="7">B1-20833</strain>
    </source>
</reference>